<dbReference type="Gene3D" id="4.10.60.10">
    <property type="entry name" value="Zinc finger, CCHC-type"/>
    <property type="match status" value="1"/>
</dbReference>
<evidence type="ECO:0000313" key="3">
    <source>
        <dbReference type="EMBL" id="CAG8815324.1"/>
    </source>
</evidence>
<evidence type="ECO:0000313" key="4">
    <source>
        <dbReference type="Proteomes" id="UP000789405"/>
    </source>
</evidence>
<evidence type="ECO:0000259" key="2">
    <source>
        <dbReference type="PROSITE" id="PS50158"/>
    </source>
</evidence>
<keyword evidence="1" id="KW-0862">Zinc</keyword>
<accession>A0A9N9KAH3</accession>
<dbReference type="GO" id="GO:0003676">
    <property type="term" value="F:nucleic acid binding"/>
    <property type="evidence" value="ECO:0007669"/>
    <property type="project" value="InterPro"/>
</dbReference>
<feature type="non-terminal residue" evidence="3">
    <location>
        <position position="240"/>
    </location>
</feature>
<keyword evidence="4" id="KW-1185">Reference proteome</keyword>
<name>A0A9N9KAH3_9GLOM</name>
<dbReference type="AlphaFoldDB" id="A0A9N9KAH3"/>
<keyword evidence="1" id="KW-0863">Zinc-finger</keyword>
<dbReference type="SUPFAM" id="SSF57756">
    <property type="entry name" value="Retrovirus zinc finger-like domains"/>
    <property type="match status" value="1"/>
</dbReference>
<dbReference type="InterPro" id="IPR036875">
    <property type="entry name" value="Znf_CCHC_sf"/>
</dbReference>
<dbReference type="Proteomes" id="UP000789405">
    <property type="component" value="Unassembled WGS sequence"/>
</dbReference>
<evidence type="ECO:0000256" key="1">
    <source>
        <dbReference type="PROSITE-ProRule" id="PRU00047"/>
    </source>
</evidence>
<reference evidence="3" key="1">
    <citation type="submission" date="2021-06" db="EMBL/GenBank/DDBJ databases">
        <authorList>
            <person name="Kallberg Y."/>
            <person name="Tangrot J."/>
            <person name="Rosling A."/>
        </authorList>
    </citation>
    <scope>NUCLEOTIDE SEQUENCE</scope>
    <source>
        <strain evidence="3">MA453B</strain>
    </source>
</reference>
<sequence length="240" mass="28022">LCGICRKKGHNRNTCPRQFGINTAFYDDGDMVLNRIGKTLVPWQSHKIVRNRPPEGRSCTYCGALGHNKRKCPWANTQGRNLQNVAGIRAAAKKYFEAPYYPLRMCGWCGAIGHNRKSCSLRKAEGDRIDNNHKRALIEGLNKFKNIIVLPNVWFDIEYRPYYRLYHRPRQIPYRPYRPRRRRVPNYIAACGCCCGENHARDDPNTPCRNQNCINPRLVRSLREQRLYYIENGIQMPNNI</sequence>
<feature type="non-terminal residue" evidence="3">
    <location>
        <position position="1"/>
    </location>
</feature>
<dbReference type="GO" id="GO:0008270">
    <property type="term" value="F:zinc ion binding"/>
    <property type="evidence" value="ECO:0007669"/>
    <property type="project" value="UniProtKB-KW"/>
</dbReference>
<comment type="caution">
    <text evidence="3">The sequence shown here is derived from an EMBL/GenBank/DDBJ whole genome shotgun (WGS) entry which is preliminary data.</text>
</comment>
<dbReference type="PROSITE" id="PS50158">
    <property type="entry name" value="ZF_CCHC"/>
    <property type="match status" value="1"/>
</dbReference>
<dbReference type="EMBL" id="CAJVPY010052421">
    <property type="protein sequence ID" value="CAG8815324.1"/>
    <property type="molecule type" value="Genomic_DNA"/>
</dbReference>
<protein>
    <submittedName>
        <fullName evidence="3">361_t:CDS:1</fullName>
    </submittedName>
</protein>
<proteinExistence type="predicted"/>
<keyword evidence="1" id="KW-0479">Metal-binding</keyword>
<feature type="domain" description="CCHC-type" evidence="2">
    <location>
        <begin position="59"/>
        <end position="73"/>
    </location>
</feature>
<dbReference type="InterPro" id="IPR001878">
    <property type="entry name" value="Znf_CCHC"/>
</dbReference>
<organism evidence="3 4">
    <name type="scientific">Dentiscutata erythropus</name>
    <dbReference type="NCBI Taxonomy" id="1348616"/>
    <lineage>
        <taxon>Eukaryota</taxon>
        <taxon>Fungi</taxon>
        <taxon>Fungi incertae sedis</taxon>
        <taxon>Mucoromycota</taxon>
        <taxon>Glomeromycotina</taxon>
        <taxon>Glomeromycetes</taxon>
        <taxon>Diversisporales</taxon>
        <taxon>Gigasporaceae</taxon>
        <taxon>Dentiscutata</taxon>
    </lineage>
</organism>
<gene>
    <name evidence="3" type="ORF">DERYTH_LOCUS26099</name>
</gene>
<dbReference type="OrthoDB" id="413361at2759"/>
<dbReference type="SMART" id="SM00343">
    <property type="entry name" value="ZnF_C2HC"/>
    <property type="match status" value="3"/>
</dbReference>